<dbReference type="Gene3D" id="3.50.50.60">
    <property type="entry name" value="FAD/NAD(P)-binding domain"/>
    <property type="match status" value="1"/>
</dbReference>
<protein>
    <recommendedName>
        <fullName evidence="1">FAD-dependent urate hydroxylase HpyO/Asp monooxygenase CreE-like FAD/NAD(P)-binding domain-containing protein</fullName>
    </recommendedName>
</protein>
<organism evidence="2 3">
    <name type="scientific">Azospirillum cavernae</name>
    <dbReference type="NCBI Taxonomy" id="2320860"/>
    <lineage>
        <taxon>Bacteria</taxon>
        <taxon>Pseudomonadati</taxon>
        <taxon>Pseudomonadota</taxon>
        <taxon>Alphaproteobacteria</taxon>
        <taxon>Rhodospirillales</taxon>
        <taxon>Azospirillaceae</taxon>
        <taxon>Azospirillum</taxon>
    </lineage>
</organism>
<comment type="caution">
    <text evidence="2">The sequence shown here is derived from an EMBL/GenBank/DDBJ whole genome shotgun (WGS) entry which is preliminary data.</text>
</comment>
<dbReference type="InterPro" id="IPR036188">
    <property type="entry name" value="FAD/NAD-bd_sf"/>
</dbReference>
<dbReference type="InterPro" id="IPR038732">
    <property type="entry name" value="HpyO/CreE_NAD-binding"/>
</dbReference>
<dbReference type="PANTHER" id="PTHR40254:SF1">
    <property type="entry name" value="BLR0577 PROTEIN"/>
    <property type="match status" value="1"/>
</dbReference>
<dbReference type="EMBL" id="QYUL01000004">
    <property type="protein sequence ID" value="RJF78459.1"/>
    <property type="molecule type" value="Genomic_DNA"/>
</dbReference>
<dbReference type="AlphaFoldDB" id="A0A418VQH4"/>
<reference evidence="2 3" key="1">
    <citation type="submission" date="2018-09" db="EMBL/GenBank/DDBJ databases">
        <authorList>
            <person name="Zhu H."/>
        </authorList>
    </citation>
    <scope>NUCLEOTIDE SEQUENCE [LARGE SCALE GENOMIC DNA]</scope>
    <source>
        <strain evidence="2 3">K2W22B-5</strain>
    </source>
</reference>
<proteinExistence type="predicted"/>
<gene>
    <name evidence="2" type="ORF">D3877_25585</name>
</gene>
<dbReference type="Pfam" id="PF13454">
    <property type="entry name" value="NAD_binding_9"/>
    <property type="match status" value="1"/>
</dbReference>
<feature type="domain" description="FAD-dependent urate hydroxylase HpyO/Asp monooxygenase CreE-like FAD/NAD(P)-binding" evidence="1">
    <location>
        <begin position="68"/>
        <end position="212"/>
    </location>
</feature>
<accession>A0A418VQH4</accession>
<dbReference type="PRINTS" id="PR00368">
    <property type="entry name" value="FADPNR"/>
</dbReference>
<evidence type="ECO:0000259" key="1">
    <source>
        <dbReference type="Pfam" id="PF13454"/>
    </source>
</evidence>
<dbReference type="InterPro" id="IPR052189">
    <property type="entry name" value="L-asp_N-monooxygenase_NS-form"/>
</dbReference>
<dbReference type="SUPFAM" id="SSF51905">
    <property type="entry name" value="FAD/NAD(P)-binding domain"/>
    <property type="match status" value="1"/>
</dbReference>
<name>A0A418VQH4_9PROT</name>
<keyword evidence="3" id="KW-1185">Reference proteome</keyword>
<evidence type="ECO:0000313" key="3">
    <source>
        <dbReference type="Proteomes" id="UP000283458"/>
    </source>
</evidence>
<dbReference type="Proteomes" id="UP000283458">
    <property type="component" value="Unassembled WGS sequence"/>
</dbReference>
<dbReference type="PANTHER" id="PTHR40254">
    <property type="entry name" value="BLR0577 PROTEIN"/>
    <property type="match status" value="1"/>
</dbReference>
<evidence type="ECO:0000313" key="2">
    <source>
        <dbReference type="EMBL" id="RJF78459.1"/>
    </source>
</evidence>
<sequence>MDWPGTHRAPDAVDSAFVRVSVLCRGAGRSFAGGSRHRDGGDDRHADCCSSPDQWAQRRLTMTVRIGVVGGGPSGCAAAVALCSAAEAHHSPVDVTVFEKQAPYKGRTFNTGDPVLLLNTSAGVTSVRAENPNDFVSFLATHRPTNPADFVARTEAAAYLQQTMNGLGGRFSRLRVRQMEVRCVEETPEADLAVRSEGSRFLFDALVLAMGAPFRTLETASAVRCVSPYPVCQLDDVEQDDAVLILGSHLSAIDACVWLHSKEHRGPITLLSRSGRLPAVRRSLLHSDAGRDAERAVVNAAARQGVKRLQCLAPVLAQQGGASMAKALNGSASFRDGADEFMAAWQESEAGPAPWERLMMFAIDALNTEWPLTPAAERGDFQQRIGARLGRFISAMPLRNARILAGMLATGQLRLAAGGLDQAGRPSFDDAPPPGAPNQFDVIINATGLGRPADDPFLAELARKRLVRINADGGVDVDAATGRVKSALPIYALGPVAQGAIYTPNFLYSSVRSAQGLKAILPRGVDSIRQHTEAA</sequence>